<evidence type="ECO:0000313" key="2">
    <source>
        <dbReference type="EMBL" id="KAI0491814.1"/>
    </source>
</evidence>
<dbReference type="EMBL" id="JAGYWB010000018">
    <property type="protein sequence ID" value="KAI0491805.1"/>
    <property type="molecule type" value="Genomic_DNA"/>
</dbReference>
<keyword evidence="3" id="KW-1185">Reference proteome</keyword>
<comment type="caution">
    <text evidence="1">The sequence shown here is derived from an EMBL/GenBank/DDBJ whole genome shotgun (WGS) entry which is preliminary data.</text>
</comment>
<evidence type="ECO:0000313" key="3">
    <source>
        <dbReference type="Proteomes" id="UP000829196"/>
    </source>
</evidence>
<name>A0A8T3ABU6_DENNO</name>
<gene>
    <name evidence="1" type="ORF">KFK09_026066</name>
    <name evidence="2" type="ORF">KFK09_026075</name>
</gene>
<dbReference type="EMBL" id="JAGYWB010000018">
    <property type="protein sequence ID" value="KAI0491814.1"/>
    <property type="molecule type" value="Genomic_DNA"/>
</dbReference>
<organism evidence="1 3">
    <name type="scientific">Dendrobium nobile</name>
    <name type="common">Orchid</name>
    <dbReference type="NCBI Taxonomy" id="94219"/>
    <lineage>
        <taxon>Eukaryota</taxon>
        <taxon>Viridiplantae</taxon>
        <taxon>Streptophyta</taxon>
        <taxon>Embryophyta</taxon>
        <taxon>Tracheophyta</taxon>
        <taxon>Spermatophyta</taxon>
        <taxon>Magnoliopsida</taxon>
        <taxon>Liliopsida</taxon>
        <taxon>Asparagales</taxon>
        <taxon>Orchidaceae</taxon>
        <taxon>Epidendroideae</taxon>
        <taxon>Malaxideae</taxon>
        <taxon>Dendrobiinae</taxon>
        <taxon>Dendrobium</taxon>
    </lineage>
</organism>
<dbReference type="Proteomes" id="UP000829196">
    <property type="component" value="Unassembled WGS sequence"/>
</dbReference>
<protein>
    <submittedName>
        <fullName evidence="1">Uncharacterized protein</fullName>
    </submittedName>
</protein>
<dbReference type="AlphaFoldDB" id="A0A8T3ABU6"/>
<proteinExistence type="predicted"/>
<evidence type="ECO:0000313" key="1">
    <source>
        <dbReference type="EMBL" id="KAI0491805.1"/>
    </source>
</evidence>
<reference evidence="1" key="1">
    <citation type="journal article" date="2022" name="Front. Genet.">
        <title>Chromosome-Scale Assembly of the Dendrobium nobile Genome Provides Insights Into the Molecular Mechanism of the Biosynthesis of the Medicinal Active Ingredient of Dendrobium.</title>
        <authorList>
            <person name="Xu Q."/>
            <person name="Niu S.-C."/>
            <person name="Li K.-L."/>
            <person name="Zheng P.-J."/>
            <person name="Zhang X.-J."/>
            <person name="Jia Y."/>
            <person name="Liu Y."/>
            <person name="Niu Y.-X."/>
            <person name="Yu L.-H."/>
            <person name="Chen D.-F."/>
            <person name="Zhang G.-Q."/>
        </authorList>
    </citation>
    <scope>NUCLEOTIDE SEQUENCE</scope>
    <source>
        <tissue evidence="1">Leaf</tissue>
    </source>
</reference>
<sequence>MLRRTGVGTAEHINVREDGGYCGRSRGVEMMRPCVRNGEESGVRQEGAKKIATIFLSRDPLMKKKVVSWFRG</sequence>
<accession>A0A8T3ABU6</accession>